<reference evidence="1 2" key="1">
    <citation type="journal article" date="2012" name="Genome Biol.">
        <title>Genome and low-iron response of an oceanic diatom adapted to chronic iron limitation.</title>
        <authorList>
            <person name="Lommer M."/>
            <person name="Specht M."/>
            <person name="Roy A.S."/>
            <person name="Kraemer L."/>
            <person name="Andreson R."/>
            <person name="Gutowska M.A."/>
            <person name="Wolf J."/>
            <person name="Bergner S.V."/>
            <person name="Schilhabel M.B."/>
            <person name="Klostermeier U.C."/>
            <person name="Beiko R.G."/>
            <person name="Rosenstiel P."/>
            <person name="Hippler M."/>
            <person name="Laroche J."/>
        </authorList>
    </citation>
    <scope>NUCLEOTIDE SEQUENCE [LARGE SCALE GENOMIC DNA]</scope>
    <source>
        <strain evidence="1 2">CCMP1005</strain>
    </source>
</reference>
<comment type="caution">
    <text evidence="1">The sequence shown here is derived from an EMBL/GenBank/DDBJ whole genome shotgun (WGS) entry which is preliminary data.</text>
</comment>
<dbReference type="AlphaFoldDB" id="K0RJ51"/>
<proteinExistence type="predicted"/>
<feature type="non-terminal residue" evidence="1">
    <location>
        <position position="78"/>
    </location>
</feature>
<gene>
    <name evidence="1" type="ORF">THAOC_26815</name>
</gene>
<sequence>MKIERVEATARVAHVGLDTEVGAGVDEKNNFVKVGRRVLQGCSATPGWHPQYLGGWTRGFCAFETNCQSSGYASELAC</sequence>
<evidence type="ECO:0000313" key="2">
    <source>
        <dbReference type="Proteomes" id="UP000266841"/>
    </source>
</evidence>
<protein>
    <submittedName>
        <fullName evidence="1">Uncharacterized protein</fullName>
    </submittedName>
</protein>
<accession>K0RJ51</accession>
<dbReference type="EMBL" id="AGNL01037243">
    <property type="protein sequence ID" value="EJK53693.1"/>
    <property type="molecule type" value="Genomic_DNA"/>
</dbReference>
<evidence type="ECO:0000313" key="1">
    <source>
        <dbReference type="EMBL" id="EJK53693.1"/>
    </source>
</evidence>
<name>K0RJ51_THAOC</name>
<organism evidence="1 2">
    <name type="scientific">Thalassiosira oceanica</name>
    <name type="common">Marine diatom</name>
    <dbReference type="NCBI Taxonomy" id="159749"/>
    <lineage>
        <taxon>Eukaryota</taxon>
        <taxon>Sar</taxon>
        <taxon>Stramenopiles</taxon>
        <taxon>Ochrophyta</taxon>
        <taxon>Bacillariophyta</taxon>
        <taxon>Coscinodiscophyceae</taxon>
        <taxon>Thalassiosirophycidae</taxon>
        <taxon>Thalassiosirales</taxon>
        <taxon>Thalassiosiraceae</taxon>
        <taxon>Thalassiosira</taxon>
    </lineage>
</organism>
<dbReference type="Proteomes" id="UP000266841">
    <property type="component" value="Unassembled WGS sequence"/>
</dbReference>
<keyword evidence="2" id="KW-1185">Reference proteome</keyword>